<dbReference type="FunFam" id="3.10.129.10:FF:000021">
    <property type="entry name" value="Acyl-coenzyme A thioesterase 13"/>
    <property type="match status" value="1"/>
</dbReference>
<feature type="domain" description="Thioesterase" evidence="19">
    <location>
        <begin position="75"/>
        <end position="143"/>
    </location>
</feature>
<evidence type="ECO:0000256" key="18">
    <source>
        <dbReference type="ARBA" id="ARBA00083956"/>
    </source>
</evidence>
<evidence type="ECO:0000256" key="8">
    <source>
        <dbReference type="ARBA" id="ARBA00022990"/>
    </source>
</evidence>
<keyword evidence="11" id="KW-0206">Cytoskeleton</keyword>
<evidence type="ECO:0000256" key="16">
    <source>
        <dbReference type="ARBA" id="ARBA00067273"/>
    </source>
</evidence>
<evidence type="ECO:0000256" key="4">
    <source>
        <dbReference type="ARBA" id="ARBA00004514"/>
    </source>
</evidence>
<dbReference type="CDD" id="cd03443">
    <property type="entry name" value="PaaI_thioesterase"/>
    <property type="match status" value="1"/>
</dbReference>
<comment type="catalytic activity">
    <reaction evidence="13">
        <text>a fatty acyl-CoA + H2O = a fatty acid + CoA + H(+)</text>
        <dbReference type="Rhea" id="RHEA:16781"/>
        <dbReference type="ChEBI" id="CHEBI:15377"/>
        <dbReference type="ChEBI" id="CHEBI:15378"/>
        <dbReference type="ChEBI" id="CHEBI:28868"/>
        <dbReference type="ChEBI" id="CHEBI:57287"/>
        <dbReference type="ChEBI" id="CHEBI:77636"/>
    </reaction>
    <physiologicalReaction direction="left-to-right" evidence="13">
        <dbReference type="Rhea" id="RHEA:16782"/>
    </physiologicalReaction>
</comment>
<gene>
    <name evidence="20" type="ORF">Cni_G10907</name>
</gene>
<sequence>MGEEARKRATDASRTWLEQLSQKKPATDEAVWIGGFFATICQSSLCISRIQDGCVFCSFRVPAHLTDEDENWQPGAIATLIDNVGAAAIMTTEGVIKVSVEFAISYFSPAKLNEEVEIDARVVEHKGKKLTAVLVEIRKKQGGHLVAVGRQWMTSGRSLPTESARERINTNSRL</sequence>
<comment type="subcellular location">
    <subcellularLocation>
        <location evidence="3">Cytoplasm</location>
        <location evidence="3">Cytoskeleton</location>
        <location evidence="3">Spindle</location>
    </subcellularLocation>
    <subcellularLocation>
        <location evidence="4">Cytoplasm</location>
        <location evidence="4">Cytosol</location>
    </subcellularLocation>
    <subcellularLocation>
        <location evidence="2">Mitochondrion</location>
    </subcellularLocation>
    <subcellularLocation>
        <location evidence="1">Nucleus</location>
    </subcellularLocation>
</comment>
<evidence type="ECO:0000256" key="17">
    <source>
        <dbReference type="ARBA" id="ARBA00081533"/>
    </source>
</evidence>
<dbReference type="AlphaFoldDB" id="A0AAQ3Q906"/>
<evidence type="ECO:0000256" key="15">
    <source>
        <dbReference type="ARBA" id="ARBA00064709"/>
    </source>
</evidence>
<protein>
    <recommendedName>
        <fullName evidence="16">Acyl-coenzyme A thioesterase 13</fullName>
    </recommendedName>
    <alternativeName>
        <fullName evidence="17">Hotdog-fold thioesterase superfamily member 2</fullName>
    </alternativeName>
    <alternativeName>
        <fullName evidence="18">Thioesterase superfamily member 2</fullName>
    </alternativeName>
</protein>
<keyword evidence="21" id="KW-1185">Reference proteome</keyword>
<keyword evidence="7" id="KW-0378">Hydrolase</keyword>
<evidence type="ECO:0000256" key="1">
    <source>
        <dbReference type="ARBA" id="ARBA00004123"/>
    </source>
</evidence>
<evidence type="ECO:0000256" key="2">
    <source>
        <dbReference type="ARBA" id="ARBA00004173"/>
    </source>
</evidence>
<dbReference type="Proteomes" id="UP001327560">
    <property type="component" value="Chromosome 3"/>
</dbReference>
<keyword evidence="9" id="KW-0443">Lipid metabolism</keyword>
<dbReference type="GO" id="GO:0005739">
    <property type="term" value="C:mitochondrion"/>
    <property type="evidence" value="ECO:0007669"/>
    <property type="project" value="UniProtKB-SubCell"/>
</dbReference>
<dbReference type="InterPro" id="IPR029069">
    <property type="entry name" value="HotDog_dom_sf"/>
</dbReference>
<dbReference type="GO" id="GO:0005819">
    <property type="term" value="C:spindle"/>
    <property type="evidence" value="ECO:0007669"/>
    <property type="project" value="UniProtKB-SubCell"/>
</dbReference>
<dbReference type="InterPro" id="IPR006683">
    <property type="entry name" value="Thioestr_dom"/>
</dbReference>
<evidence type="ECO:0000313" key="20">
    <source>
        <dbReference type="EMBL" id="WOL02189.1"/>
    </source>
</evidence>
<dbReference type="SUPFAM" id="SSF54637">
    <property type="entry name" value="Thioesterase/thiol ester dehydrase-isomerase"/>
    <property type="match status" value="1"/>
</dbReference>
<dbReference type="PANTHER" id="PTHR21660">
    <property type="entry name" value="THIOESTERASE SUPERFAMILY MEMBER-RELATED"/>
    <property type="match status" value="1"/>
</dbReference>
<dbReference type="InterPro" id="IPR039298">
    <property type="entry name" value="ACOT13"/>
</dbReference>
<dbReference type="GO" id="GO:0005634">
    <property type="term" value="C:nucleus"/>
    <property type="evidence" value="ECO:0007669"/>
    <property type="project" value="UniProtKB-SubCell"/>
</dbReference>
<evidence type="ECO:0000256" key="6">
    <source>
        <dbReference type="ARBA" id="ARBA00022490"/>
    </source>
</evidence>
<evidence type="ECO:0000259" key="19">
    <source>
        <dbReference type="Pfam" id="PF03061"/>
    </source>
</evidence>
<evidence type="ECO:0000256" key="14">
    <source>
        <dbReference type="ARBA" id="ARBA00058205"/>
    </source>
</evidence>
<dbReference type="GO" id="GO:0006629">
    <property type="term" value="P:lipid metabolic process"/>
    <property type="evidence" value="ECO:0007669"/>
    <property type="project" value="UniProtKB-KW"/>
</dbReference>
<dbReference type="PANTHER" id="PTHR21660:SF1">
    <property type="entry name" value="ACYL-COENZYME A THIOESTERASE 13"/>
    <property type="match status" value="1"/>
</dbReference>
<evidence type="ECO:0000256" key="7">
    <source>
        <dbReference type="ARBA" id="ARBA00022801"/>
    </source>
</evidence>
<evidence type="ECO:0000256" key="11">
    <source>
        <dbReference type="ARBA" id="ARBA00023212"/>
    </source>
</evidence>
<organism evidence="20 21">
    <name type="scientific">Canna indica</name>
    <name type="common">Indian-shot</name>
    <dbReference type="NCBI Taxonomy" id="4628"/>
    <lineage>
        <taxon>Eukaryota</taxon>
        <taxon>Viridiplantae</taxon>
        <taxon>Streptophyta</taxon>
        <taxon>Embryophyta</taxon>
        <taxon>Tracheophyta</taxon>
        <taxon>Spermatophyta</taxon>
        <taxon>Magnoliopsida</taxon>
        <taxon>Liliopsida</taxon>
        <taxon>Zingiberales</taxon>
        <taxon>Cannaceae</taxon>
        <taxon>Canna</taxon>
    </lineage>
</organism>
<dbReference type="EMBL" id="CP136892">
    <property type="protein sequence ID" value="WOL02189.1"/>
    <property type="molecule type" value="Genomic_DNA"/>
</dbReference>
<evidence type="ECO:0000256" key="3">
    <source>
        <dbReference type="ARBA" id="ARBA00004186"/>
    </source>
</evidence>
<evidence type="ECO:0000256" key="10">
    <source>
        <dbReference type="ARBA" id="ARBA00023128"/>
    </source>
</evidence>
<dbReference type="GO" id="GO:0047617">
    <property type="term" value="F:fatty acyl-CoA hydrolase activity"/>
    <property type="evidence" value="ECO:0007669"/>
    <property type="project" value="InterPro"/>
</dbReference>
<dbReference type="GO" id="GO:0005829">
    <property type="term" value="C:cytosol"/>
    <property type="evidence" value="ECO:0007669"/>
    <property type="project" value="UniProtKB-SubCell"/>
</dbReference>
<comment type="similarity">
    <text evidence="5">Belongs to the thioesterase PaaI family.</text>
</comment>
<keyword evidence="10" id="KW-0496">Mitochondrion</keyword>
<keyword evidence="6" id="KW-0963">Cytoplasm</keyword>
<comment type="subunit">
    <text evidence="15">Homotetramer. Interacts with PCTP.</text>
</comment>
<evidence type="ECO:0000256" key="9">
    <source>
        <dbReference type="ARBA" id="ARBA00023098"/>
    </source>
</evidence>
<keyword evidence="12" id="KW-0539">Nucleus</keyword>
<dbReference type="Gene3D" id="3.10.129.10">
    <property type="entry name" value="Hotdog Thioesterase"/>
    <property type="match status" value="1"/>
</dbReference>
<evidence type="ECO:0000256" key="12">
    <source>
        <dbReference type="ARBA" id="ARBA00023242"/>
    </source>
</evidence>
<evidence type="ECO:0000313" key="21">
    <source>
        <dbReference type="Proteomes" id="UP001327560"/>
    </source>
</evidence>
<evidence type="ECO:0000256" key="13">
    <source>
        <dbReference type="ARBA" id="ARBA00052976"/>
    </source>
</evidence>
<proteinExistence type="inferred from homology"/>
<evidence type="ECO:0000256" key="5">
    <source>
        <dbReference type="ARBA" id="ARBA00008324"/>
    </source>
</evidence>
<dbReference type="Pfam" id="PF03061">
    <property type="entry name" value="4HBT"/>
    <property type="match status" value="1"/>
</dbReference>
<name>A0AAQ3Q906_9LILI</name>
<comment type="function">
    <text evidence="14">Catalyzes the hydrolysis of acyl-CoAs into free fatty acids and coenzyme A (CoASH), regulating their respective intracellular levels. Has acyl-CoA thioesterase activity towards medium (C12) and long-chain (C18) fatty acyl-CoA substrates. Can also hydrolyze 3-hydroxyphenylacetyl-CoA and 3,4-dihydroxyphenylacetyl-CoA (in vitro). May play a role in controlling adaptive thermogenesis.</text>
</comment>
<keyword evidence="8" id="KW-0007">Acetylation</keyword>
<accession>A0AAQ3Q906</accession>
<reference evidence="20 21" key="1">
    <citation type="submission" date="2023-10" db="EMBL/GenBank/DDBJ databases">
        <title>Chromosome-scale genome assembly provides insights into flower coloration mechanisms of Canna indica.</title>
        <authorList>
            <person name="Li C."/>
        </authorList>
    </citation>
    <scope>NUCLEOTIDE SEQUENCE [LARGE SCALE GENOMIC DNA]</scope>
    <source>
        <tissue evidence="20">Flower</tissue>
    </source>
</reference>